<evidence type="ECO:0000256" key="5">
    <source>
        <dbReference type="PIRSR" id="PIRSR028973-1"/>
    </source>
</evidence>
<dbReference type="AlphaFoldDB" id="A0A316V600"/>
<dbReference type="InterPro" id="IPR036265">
    <property type="entry name" value="HIT-like_sf"/>
</dbReference>
<dbReference type="SUPFAM" id="SSF54197">
    <property type="entry name" value="HIT-like"/>
    <property type="match status" value="1"/>
</dbReference>
<evidence type="ECO:0000256" key="2">
    <source>
        <dbReference type="ARBA" id="ARBA00010208"/>
    </source>
</evidence>
<dbReference type="PIRSF" id="PIRSF028973">
    <property type="entry name" value="Scavenger_mRNA_decap_enz"/>
    <property type="match status" value="1"/>
</dbReference>
<feature type="region of interest" description="Disordered" evidence="7">
    <location>
        <begin position="81"/>
        <end position="128"/>
    </location>
</feature>
<feature type="binding site" evidence="6">
    <location>
        <position position="226"/>
    </location>
    <ligand>
        <name>substrate</name>
    </ligand>
</feature>
<dbReference type="SUPFAM" id="SSF102860">
    <property type="entry name" value="mRNA decapping enzyme DcpS N-terminal domain"/>
    <property type="match status" value="1"/>
</dbReference>
<proteinExistence type="inferred from homology"/>
<evidence type="ECO:0000256" key="6">
    <source>
        <dbReference type="PIRSR" id="PIRSR028973-2"/>
    </source>
</evidence>
<dbReference type="GO" id="GO:0016787">
    <property type="term" value="F:hydrolase activity"/>
    <property type="evidence" value="ECO:0007669"/>
    <property type="project" value="InterPro"/>
</dbReference>
<dbReference type="RefSeq" id="XP_025365467.1">
    <property type="nucleotide sequence ID" value="XM_025505238.1"/>
</dbReference>
<dbReference type="GO" id="GO:0000290">
    <property type="term" value="P:deadenylation-dependent decapping of nuclear-transcribed mRNA"/>
    <property type="evidence" value="ECO:0007669"/>
    <property type="project" value="InterPro"/>
</dbReference>
<feature type="binding site" evidence="6">
    <location>
        <position position="246"/>
    </location>
    <ligand>
        <name>substrate</name>
    </ligand>
</feature>
<keyword evidence="3" id="KW-0963">Cytoplasm</keyword>
<comment type="subcellular location">
    <subcellularLocation>
        <location evidence="1">Cytoplasm</location>
    </subcellularLocation>
</comment>
<dbReference type="PANTHER" id="PTHR12978">
    <property type="entry name" value="HISTIDINE TRIAD HIT PROTEIN MEMBER"/>
    <property type="match status" value="1"/>
</dbReference>
<gene>
    <name evidence="8" type="ORF">BDZ90DRAFT_229846</name>
</gene>
<dbReference type="InterPro" id="IPR019808">
    <property type="entry name" value="Histidine_triad_CS"/>
</dbReference>
<protein>
    <submittedName>
        <fullName evidence="8">Scavenger mRNA decapping enzyme</fullName>
    </submittedName>
</protein>
<feature type="active site" description="Nucleophile" evidence="5">
    <location>
        <position position="323"/>
    </location>
</feature>
<reference evidence="8 9" key="1">
    <citation type="journal article" date="2018" name="Mol. Biol. Evol.">
        <title>Broad Genomic Sampling Reveals a Smut Pathogenic Ancestry of the Fungal Clade Ustilaginomycotina.</title>
        <authorList>
            <person name="Kijpornyongpan T."/>
            <person name="Mondo S.J."/>
            <person name="Barry K."/>
            <person name="Sandor L."/>
            <person name="Lee J."/>
            <person name="Lipzen A."/>
            <person name="Pangilinan J."/>
            <person name="LaButti K."/>
            <person name="Hainaut M."/>
            <person name="Henrissat B."/>
            <person name="Grigoriev I.V."/>
            <person name="Spatafora J.W."/>
            <person name="Aime M.C."/>
        </authorList>
    </citation>
    <scope>NUCLEOTIDE SEQUENCE [LARGE SCALE GENOMIC DNA]</scope>
    <source>
        <strain evidence="8 9">MCA 5214</strain>
    </source>
</reference>
<evidence type="ECO:0000256" key="3">
    <source>
        <dbReference type="ARBA" id="ARBA00022490"/>
    </source>
</evidence>
<feature type="compositionally biased region" description="Basic and acidic residues" evidence="7">
    <location>
        <begin position="98"/>
        <end position="122"/>
    </location>
</feature>
<dbReference type="PROSITE" id="PS00892">
    <property type="entry name" value="HIT_1"/>
    <property type="match status" value="1"/>
</dbReference>
<accession>A0A316V600</accession>
<dbReference type="InterPro" id="IPR011145">
    <property type="entry name" value="Scavenger_mRNA_decap_enz_N"/>
</dbReference>
<dbReference type="Gene3D" id="3.30.428.10">
    <property type="entry name" value="HIT-like"/>
    <property type="match status" value="1"/>
</dbReference>
<dbReference type="Pfam" id="PF05652">
    <property type="entry name" value="DcpS"/>
    <property type="match status" value="1"/>
</dbReference>
<dbReference type="GeneID" id="37027061"/>
<evidence type="ECO:0000313" key="8">
    <source>
        <dbReference type="EMBL" id="PWN30855.1"/>
    </source>
</evidence>
<comment type="similarity">
    <text evidence="2">Belongs to the HIT family.</text>
</comment>
<dbReference type="EMBL" id="KZ819662">
    <property type="protein sequence ID" value="PWN30855.1"/>
    <property type="molecule type" value="Genomic_DNA"/>
</dbReference>
<feature type="binding site" evidence="6">
    <location>
        <position position="216"/>
    </location>
    <ligand>
        <name>substrate</name>
    </ligand>
</feature>
<dbReference type="GO" id="GO:0005634">
    <property type="term" value="C:nucleus"/>
    <property type="evidence" value="ECO:0007669"/>
    <property type="project" value="TreeGrafter"/>
</dbReference>
<evidence type="ECO:0000313" key="9">
    <source>
        <dbReference type="Proteomes" id="UP000245884"/>
    </source>
</evidence>
<dbReference type="STRING" id="1569628.A0A316V600"/>
<sequence>MASTSGAEDNNAPAGGAAAFLAGFQLVRVLSQDAKTRSAALLGTLPAQGDGETVNNGGGEREQAIVLLEKTHFEDSFYSALGETEGGEKGNGQAAAPEDGRRETKKVKLDRTDGAEDGRHDTTASSTLSTSIQLRNLSDIQSLGHNDIYTWLLARIGSSFVTSPPDVKLTLIRPATSSHIEKHSAQEKIMVYETPQMYSEKTLPWISAQDPKRIQWVYNILEGKKEQENVVYRDEDPMMGFVLLPDLKWDRKTLSSLYLQAIVQDRSLRSLRDLTPSHSPLLRKIRSVASQIVAEKYGLGSVDDQGKKVRCFLHYHPSYYHLHVHVLSADYTSHAGAIVGQAHLLDDVIDLLELGVEMKQRTIGCALGARHELLGVLRG</sequence>
<dbReference type="GO" id="GO:0000932">
    <property type="term" value="C:P-body"/>
    <property type="evidence" value="ECO:0007669"/>
    <property type="project" value="TreeGrafter"/>
</dbReference>
<dbReference type="OrthoDB" id="10264956at2759"/>
<dbReference type="GO" id="GO:0000340">
    <property type="term" value="F:RNA 7-methylguanosine cap binding"/>
    <property type="evidence" value="ECO:0007669"/>
    <property type="project" value="TreeGrafter"/>
</dbReference>
<organism evidence="8 9">
    <name type="scientific">Jaminaea rosea</name>
    <dbReference type="NCBI Taxonomy" id="1569628"/>
    <lineage>
        <taxon>Eukaryota</taxon>
        <taxon>Fungi</taxon>
        <taxon>Dikarya</taxon>
        <taxon>Basidiomycota</taxon>
        <taxon>Ustilaginomycotina</taxon>
        <taxon>Exobasidiomycetes</taxon>
        <taxon>Microstromatales</taxon>
        <taxon>Microstromatales incertae sedis</taxon>
        <taxon>Jaminaea</taxon>
    </lineage>
</organism>
<evidence type="ECO:0000256" key="4">
    <source>
        <dbReference type="ARBA" id="ARBA00022553"/>
    </source>
</evidence>
<feature type="binding site" evidence="6">
    <location>
        <position position="248"/>
    </location>
    <ligand>
        <name>substrate</name>
    </ligand>
</feature>
<evidence type="ECO:0000256" key="7">
    <source>
        <dbReference type="SAM" id="MobiDB-lite"/>
    </source>
</evidence>
<keyword evidence="4" id="KW-0597">Phosphoprotein</keyword>
<dbReference type="Pfam" id="PF11969">
    <property type="entry name" value="DcpS_C"/>
    <property type="match status" value="1"/>
</dbReference>
<dbReference type="Proteomes" id="UP000245884">
    <property type="component" value="Unassembled WGS sequence"/>
</dbReference>
<dbReference type="PANTHER" id="PTHR12978:SF0">
    <property type="entry name" value="M7GPPPX DIPHOSPHATASE"/>
    <property type="match status" value="1"/>
</dbReference>
<evidence type="ECO:0000256" key="1">
    <source>
        <dbReference type="ARBA" id="ARBA00004496"/>
    </source>
</evidence>
<keyword evidence="9" id="KW-1185">Reference proteome</keyword>
<dbReference type="InterPro" id="IPR008594">
    <property type="entry name" value="DcpS/DCS2"/>
</dbReference>
<feature type="binding site" evidence="6">
    <location>
        <begin position="314"/>
        <end position="325"/>
    </location>
    <ligand>
        <name>substrate</name>
    </ligand>
</feature>
<name>A0A316V600_9BASI</name>
<dbReference type="Gene3D" id="3.30.200.40">
    <property type="entry name" value="Scavenger mRNA decapping enzyme, N-terminal domain"/>
    <property type="match status" value="1"/>
</dbReference>